<feature type="region of interest" description="Disordered" evidence="1">
    <location>
        <begin position="1"/>
        <end position="57"/>
    </location>
</feature>
<name>A0AAV9E7S6_ACOCL</name>
<comment type="caution">
    <text evidence="2">The sequence shown here is derived from an EMBL/GenBank/DDBJ whole genome shotgun (WGS) entry which is preliminary data.</text>
</comment>
<dbReference type="Proteomes" id="UP001180020">
    <property type="component" value="Unassembled WGS sequence"/>
</dbReference>
<dbReference type="EMBL" id="JAUJYO010000009">
    <property type="protein sequence ID" value="KAK1308949.1"/>
    <property type="molecule type" value="Genomic_DNA"/>
</dbReference>
<evidence type="ECO:0000313" key="2">
    <source>
        <dbReference type="EMBL" id="KAK1308949.1"/>
    </source>
</evidence>
<dbReference type="AlphaFoldDB" id="A0AAV9E7S6"/>
<gene>
    <name evidence="2" type="ORF">QJS10_CPA09g01060</name>
</gene>
<proteinExistence type="predicted"/>
<evidence type="ECO:0008006" key="4">
    <source>
        <dbReference type="Google" id="ProtNLM"/>
    </source>
</evidence>
<reference evidence="2" key="1">
    <citation type="journal article" date="2023" name="Nat. Commun.">
        <title>Diploid and tetraploid genomes of Acorus and the evolution of monocots.</title>
        <authorList>
            <person name="Ma L."/>
            <person name="Liu K.W."/>
            <person name="Li Z."/>
            <person name="Hsiao Y.Y."/>
            <person name="Qi Y."/>
            <person name="Fu T."/>
            <person name="Tang G.D."/>
            <person name="Zhang D."/>
            <person name="Sun W.H."/>
            <person name="Liu D.K."/>
            <person name="Li Y."/>
            <person name="Chen G.Z."/>
            <person name="Liu X.D."/>
            <person name="Liao X.Y."/>
            <person name="Jiang Y.T."/>
            <person name="Yu X."/>
            <person name="Hao Y."/>
            <person name="Huang J."/>
            <person name="Zhao X.W."/>
            <person name="Ke S."/>
            <person name="Chen Y.Y."/>
            <person name="Wu W.L."/>
            <person name="Hsu J.L."/>
            <person name="Lin Y.F."/>
            <person name="Huang M.D."/>
            <person name="Li C.Y."/>
            <person name="Huang L."/>
            <person name="Wang Z.W."/>
            <person name="Zhao X."/>
            <person name="Zhong W.Y."/>
            <person name="Peng D.H."/>
            <person name="Ahmad S."/>
            <person name="Lan S."/>
            <person name="Zhang J.S."/>
            <person name="Tsai W.C."/>
            <person name="Van de Peer Y."/>
            <person name="Liu Z.J."/>
        </authorList>
    </citation>
    <scope>NUCLEOTIDE SEQUENCE</scope>
    <source>
        <strain evidence="2">CP</strain>
    </source>
</reference>
<reference evidence="2" key="2">
    <citation type="submission" date="2023-06" db="EMBL/GenBank/DDBJ databases">
        <authorList>
            <person name="Ma L."/>
            <person name="Liu K.-W."/>
            <person name="Li Z."/>
            <person name="Hsiao Y.-Y."/>
            <person name="Qi Y."/>
            <person name="Fu T."/>
            <person name="Tang G."/>
            <person name="Zhang D."/>
            <person name="Sun W.-H."/>
            <person name="Liu D.-K."/>
            <person name="Li Y."/>
            <person name="Chen G.-Z."/>
            <person name="Liu X.-D."/>
            <person name="Liao X.-Y."/>
            <person name="Jiang Y.-T."/>
            <person name="Yu X."/>
            <person name="Hao Y."/>
            <person name="Huang J."/>
            <person name="Zhao X.-W."/>
            <person name="Ke S."/>
            <person name="Chen Y.-Y."/>
            <person name="Wu W.-L."/>
            <person name="Hsu J.-L."/>
            <person name="Lin Y.-F."/>
            <person name="Huang M.-D."/>
            <person name="Li C.-Y."/>
            <person name="Huang L."/>
            <person name="Wang Z.-W."/>
            <person name="Zhao X."/>
            <person name="Zhong W.-Y."/>
            <person name="Peng D.-H."/>
            <person name="Ahmad S."/>
            <person name="Lan S."/>
            <person name="Zhang J.-S."/>
            <person name="Tsai W.-C."/>
            <person name="Van De Peer Y."/>
            <person name="Liu Z.-J."/>
        </authorList>
    </citation>
    <scope>NUCLEOTIDE SEQUENCE</scope>
    <source>
        <strain evidence="2">CP</strain>
        <tissue evidence="2">Leaves</tissue>
    </source>
</reference>
<organism evidence="2 3">
    <name type="scientific">Acorus calamus</name>
    <name type="common">Sweet flag</name>
    <dbReference type="NCBI Taxonomy" id="4465"/>
    <lineage>
        <taxon>Eukaryota</taxon>
        <taxon>Viridiplantae</taxon>
        <taxon>Streptophyta</taxon>
        <taxon>Embryophyta</taxon>
        <taxon>Tracheophyta</taxon>
        <taxon>Spermatophyta</taxon>
        <taxon>Magnoliopsida</taxon>
        <taxon>Liliopsida</taxon>
        <taxon>Acoraceae</taxon>
        <taxon>Acorus</taxon>
    </lineage>
</organism>
<evidence type="ECO:0000313" key="3">
    <source>
        <dbReference type="Proteomes" id="UP001180020"/>
    </source>
</evidence>
<protein>
    <recommendedName>
        <fullName evidence="4">Reverse transcriptase domain-containing protein</fullName>
    </recommendedName>
</protein>
<sequence length="257" mass="28501">MKPNVAAPNMGKGRKAVPMAISTKGKEKVTSQWVEDLTPEVQLSSPPPHDSRQATNHELQLLPKLDIPLKIDLSSTTTDNSLVKKASRASKGSGKTQKNKNKGGSPLSQKKNNAAMKGSLQNAALVDPTNQNLLDLEREAKEQYLIMLQREESFLRQKSSQFWLSEGDKNYKFFYSSIKSRIAKNTIRKVLPADGSSSEDPKFIKEYVVEALSIQIENAIVTGSVGTYLRHDLNVSHLTFADDLIIFIDGESSRRMA</sequence>
<accession>A0AAV9E7S6</accession>
<keyword evidence="3" id="KW-1185">Reference proteome</keyword>
<feature type="region of interest" description="Disordered" evidence="1">
    <location>
        <begin position="78"/>
        <end position="112"/>
    </location>
</feature>
<evidence type="ECO:0000256" key="1">
    <source>
        <dbReference type="SAM" id="MobiDB-lite"/>
    </source>
</evidence>